<reference evidence="1 2" key="1">
    <citation type="submission" date="2018-12" db="EMBL/GenBank/DDBJ databases">
        <authorList>
            <person name="Tiukova I."/>
            <person name="Dainat J."/>
        </authorList>
    </citation>
    <scope>NUCLEOTIDE SEQUENCE [LARGE SCALE GENOMIC DNA]</scope>
</reference>
<dbReference type="EMBL" id="CAACVR010000005">
    <property type="protein sequence ID" value="VEU20618.1"/>
    <property type="molecule type" value="Genomic_DNA"/>
</dbReference>
<name>A0A448YIC2_BRENA</name>
<dbReference type="Proteomes" id="UP000290900">
    <property type="component" value="Unassembled WGS sequence"/>
</dbReference>
<proteinExistence type="predicted"/>
<gene>
    <name evidence="1" type="ORF">BRENAR_LOCUS1353</name>
</gene>
<accession>A0A448YIC2</accession>
<evidence type="ECO:0000313" key="1">
    <source>
        <dbReference type="EMBL" id="VEU20618.1"/>
    </source>
</evidence>
<dbReference type="Pfam" id="PF17316">
    <property type="entry name" value="Perilipin_2"/>
    <property type="match status" value="1"/>
</dbReference>
<sequence>MATIIRPFLYRLAFSGSARGYTRRIDDYIDIQILGSLDRALPQVKTLRMRDIRDFLTSPFVRIYTFSRLRIDDSIDATDRMVIKPTRRAIHDVRANISGEIGELSAAGGPFIRSRIDPMVKPLNENMIRYINETFPEDPLHSGELGERTNELSYALRIVNGEINRSRNLATKRIEGIREIPASTLKRMAEVYRDNQKKRGDNGDSRVVMMIASLDTARTLAAEGYQIVFATNGEDK</sequence>
<dbReference type="AlphaFoldDB" id="A0A448YIC2"/>
<keyword evidence="2" id="KW-1185">Reference proteome</keyword>
<protein>
    <submittedName>
        <fullName evidence="1">DEKNAAC101460</fullName>
    </submittedName>
</protein>
<organism evidence="1 2">
    <name type="scientific">Brettanomyces naardenensis</name>
    <name type="common">Yeast</name>
    <dbReference type="NCBI Taxonomy" id="13370"/>
    <lineage>
        <taxon>Eukaryota</taxon>
        <taxon>Fungi</taxon>
        <taxon>Dikarya</taxon>
        <taxon>Ascomycota</taxon>
        <taxon>Saccharomycotina</taxon>
        <taxon>Pichiomycetes</taxon>
        <taxon>Pichiales</taxon>
        <taxon>Pichiaceae</taxon>
        <taxon>Brettanomyces</taxon>
    </lineage>
</organism>
<dbReference type="OrthoDB" id="376826at2759"/>
<dbReference type="InParanoid" id="A0A448YIC2"/>
<evidence type="ECO:0000313" key="2">
    <source>
        <dbReference type="Proteomes" id="UP000290900"/>
    </source>
</evidence>